<keyword evidence="3" id="KW-0813">Transport</keyword>
<evidence type="ECO:0000256" key="9">
    <source>
        <dbReference type="SAM" id="Phobius"/>
    </source>
</evidence>
<evidence type="ECO:0000256" key="6">
    <source>
        <dbReference type="ARBA" id="ARBA00022737"/>
    </source>
</evidence>
<feature type="transmembrane region" description="Helical" evidence="9">
    <location>
        <begin position="31"/>
        <end position="59"/>
    </location>
</feature>
<evidence type="ECO:0008006" key="12">
    <source>
        <dbReference type="Google" id="ProtNLM"/>
    </source>
</evidence>
<evidence type="ECO:0000256" key="1">
    <source>
        <dbReference type="ARBA" id="ARBA00004127"/>
    </source>
</evidence>
<dbReference type="Gene3D" id="1.20.1280.290">
    <property type="match status" value="1"/>
</dbReference>
<evidence type="ECO:0000256" key="2">
    <source>
        <dbReference type="ARBA" id="ARBA00007809"/>
    </source>
</evidence>
<name>A0ABR0CL64_9LAMI</name>
<dbReference type="Pfam" id="PF03083">
    <property type="entry name" value="MtN3_slv"/>
    <property type="match status" value="1"/>
</dbReference>
<comment type="caution">
    <text evidence="10">The sequence shown here is derived from an EMBL/GenBank/DDBJ whole genome shotgun (WGS) entry which is preliminary data.</text>
</comment>
<proteinExistence type="inferred from homology"/>
<dbReference type="PANTHER" id="PTHR10791">
    <property type="entry name" value="RAG1-ACTIVATING PROTEIN 1"/>
    <property type="match status" value="1"/>
</dbReference>
<dbReference type="InterPro" id="IPR004316">
    <property type="entry name" value="SWEET_rpt"/>
</dbReference>
<keyword evidence="4" id="KW-0762">Sugar transport</keyword>
<gene>
    <name evidence="10" type="ORF">RD792_017118</name>
</gene>
<evidence type="ECO:0000256" key="8">
    <source>
        <dbReference type="ARBA" id="ARBA00023136"/>
    </source>
</evidence>
<keyword evidence="11" id="KW-1185">Reference proteome</keyword>
<evidence type="ECO:0000313" key="10">
    <source>
        <dbReference type="EMBL" id="KAK4477855.1"/>
    </source>
</evidence>
<evidence type="ECO:0000256" key="3">
    <source>
        <dbReference type="ARBA" id="ARBA00022448"/>
    </source>
</evidence>
<evidence type="ECO:0000313" key="11">
    <source>
        <dbReference type="Proteomes" id="UP001291926"/>
    </source>
</evidence>
<keyword evidence="8 9" id="KW-0472">Membrane</keyword>
<dbReference type="Proteomes" id="UP001291926">
    <property type="component" value="Unassembled WGS sequence"/>
</dbReference>
<keyword evidence="7 9" id="KW-1133">Transmembrane helix</keyword>
<keyword evidence="5 9" id="KW-0812">Transmembrane</keyword>
<dbReference type="PANTHER" id="PTHR10791:SF120">
    <property type="entry name" value="BIDIRECTIONAL SUGAR TRANSPORTER SWEET17"/>
    <property type="match status" value="1"/>
</dbReference>
<evidence type="ECO:0000256" key="7">
    <source>
        <dbReference type="ARBA" id="ARBA00022989"/>
    </source>
</evidence>
<dbReference type="InterPro" id="IPR047664">
    <property type="entry name" value="SWEET"/>
</dbReference>
<comment type="subcellular location">
    <subcellularLocation>
        <location evidence="1">Endomembrane system</location>
        <topology evidence="1">Multi-pass membrane protein</topology>
    </subcellularLocation>
</comment>
<dbReference type="EMBL" id="JAYDYQ010002688">
    <property type="protein sequence ID" value="KAK4477855.1"/>
    <property type="molecule type" value="Genomic_DNA"/>
</dbReference>
<accession>A0ABR0CL64</accession>
<keyword evidence="6" id="KW-0677">Repeat</keyword>
<protein>
    <recommendedName>
        <fullName evidence="12">Bidirectional sugar transporter SWEET</fullName>
    </recommendedName>
</protein>
<reference evidence="10 11" key="1">
    <citation type="journal article" date="2023" name="bioRxiv">
        <title>Genome report: Whole genome sequence and annotation of Penstemon davidsonii.</title>
        <authorList>
            <person name="Ostevik K.L."/>
            <person name="Alabady M."/>
            <person name="Zhang M."/>
            <person name="Rausher M.D."/>
        </authorList>
    </citation>
    <scope>NUCLEOTIDE SEQUENCE [LARGE SCALE GENOMIC DNA]</scope>
    <source>
        <strain evidence="10">DNT005</strain>
        <tissue evidence="10">Whole leaf</tissue>
    </source>
</reference>
<comment type="similarity">
    <text evidence="2">Belongs to the SWEET sugar transporter family.</text>
</comment>
<sequence>MNGRRKGEPEADGRPRQGLCKLQRKQHQCILAIPLTIVKTAALSLFLNVGFYMAAILITRLALDKATQIKTIGVLCDSVTIVSFASPLAAMSTVVRTRSVEYMPFFLSFFSFLVALTWAIYAVLVRDIFIGIPNVTGLALGVCQLVLYAIYRNATPLSKDDEKPPKIADVESNLEEGLKHEIPSSK</sequence>
<evidence type="ECO:0000256" key="5">
    <source>
        <dbReference type="ARBA" id="ARBA00022692"/>
    </source>
</evidence>
<organism evidence="10 11">
    <name type="scientific">Penstemon davidsonii</name>
    <dbReference type="NCBI Taxonomy" id="160366"/>
    <lineage>
        <taxon>Eukaryota</taxon>
        <taxon>Viridiplantae</taxon>
        <taxon>Streptophyta</taxon>
        <taxon>Embryophyta</taxon>
        <taxon>Tracheophyta</taxon>
        <taxon>Spermatophyta</taxon>
        <taxon>Magnoliopsida</taxon>
        <taxon>eudicotyledons</taxon>
        <taxon>Gunneridae</taxon>
        <taxon>Pentapetalae</taxon>
        <taxon>asterids</taxon>
        <taxon>lamiids</taxon>
        <taxon>Lamiales</taxon>
        <taxon>Plantaginaceae</taxon>
        <taxon>Cheloneae</taxon>
        <taxon>Penstemon</taxon>
    </lineage>
</organism>
<feature type="transmembrane region" description="Helical" evidence="9">
    <location>
        <begin position="71"/>
        <end position="90"/>
    </location>
</feature>
<feature type="transmembrane region" description="Helical" evidence="9">
    <location>
        <begin position="130"/>
        <end position="151"/>
    </location>
</feature>
<feature type="transmembrane region" description="Helical" evidence="9">
    <location>
        <begin position="102"/>
        <end position="124"/>
    </location>
</feature>
<evidence type="ECO:0000256" key="4">
    <source>
        <dbReference type="ARBA" id="ARBA00022597"/>
    </source>
</evidence>